<dbReference type="EMBL" id="LQNT01000003">
    <property type="protein sequence ID" value="KZE39435.1"/>
    <property type="molecule type" value="Genomic_DNA"/>
</dbReference>
<evidence type="ECO:0000313" key="2">
    <source>
        <dbReference type="Proteomes" id="UP000076490"/>
    </source>
</evidence>
<dbReference type="Pfam" id="PF10704">
    <property type="entry name" value="DUF2508"/>
    <property type="match status" value="1"/>
</dbReference>
<dbReference type="AlphaFoldDB" id="A0A165HCB3"/>
<protein>
    <recommendedName>
        <fullName evidence="3">DUF2508 domain-containing protein</fullName>
    </recommendedName>
</protein>
<dbReference type="Proteomes" id="UP000076490">
    <property type="component" value="Unassembled WGS sequence"/>
</dbReference>
<evidence type="ECO:0000313" key="1">
    <source>
        <dbReference type="EMBL" id="KZE39435.1"/>
    </source>
</evidence>
<evidence type="ECO:0008006" key="3">
    <source>
        <dbReference type="Google" id="ProtNLM"/>
    </source>
</evidence>
<name>A0A165HCB3_9BACL</name>
<dbReference type="OrthoDB" id="2166610at2"/>
<organism evidence="1 2">
    <name type="scientific">Bhargavaea cecembensis</name>
    <dbReference type="NCBI Taxonomy" id="394098"/>
    <lineage>
        <taxon>Bacteria</taxon>
        <taxon>Bacillati</taxon>
        <taxon>Bacillota</taxon>
        <taxon>Bacilli</taxon>
        <taxon>Bacillales</taxon>
        <taxon>Caryophanaceae</taxon>
        <taxon>Bhargavaea</taxon>
    </lineage>
</organism>
<dbReference type="RefSeq" id="WP_063179025.1">
    <property type="nucleotide sequence ID" value="NZ_LQNT01000003.1"/>
</dbReference>
<reference evidence="1 2" key="1">
    <citation type="submission" date="2016-01" db="EMBL/GenBank/DDBJ databases">
        <title>Whole genome sequencing of Bhargavaea cecembensis T14.</title>
        <authorList>
            <person name="Hong K.W."/>
        </authorList>
    </citation>
    <scope>NUCLEOTIDE SEQUENCE [LARGE SCALE GENOMIC DNA]</scope>
    <source>
        <strain evidence="1 2">T14</strain>
    </source>
</reference>
<proteinExistence type="predicted"/>
<accession>A0A165HCB3</accession>
<sequence length="73" mass="9126">MFGRRNKLKREYDERLIRLLKETHEEWMQAREIERQASRFDDEGIARTQRLMAEARHFYLYKEARLRNISLKQ</sequence>
<dbReference type="InterPro" id="IPR019644">
    <property type="entry name" value="DUF2508"/>
</dbReference>
<comment type="caution">
    <text evidence="1">The sequence shown here is derived from an EMBL/GenBank/DDBJ whole genome shotgun (WGS) entry which is preliminary data.</text>
</comment>
<gene>
    <name evidence="1" type="ORF">AV656_15920</name>
</gene>